<organism evidence="2 3">
    <name type="scientific">Paenibacillus terricola</name>
    <dbReference type="NCBI Taxonomy" id="2763503"/>
    <lineage>
        <taxon>Bacteria</taxon>
        <taxon>Bacillati</taxon>
        <taxon>Bacillota</taxon>
        <taxon>Bacilli</taxon>
        <taxon>Bacillales</taxon>
        <taxon>Paenibacillaceae</taxon>
        <taxon>Paenibacillus</taxon>
    </lineage>
</organism>
<keyword evidence="3" id="KW-1185">Reference proteome</keyword>
<evidence type="ECO:0000256" key="1">
    <source>
        <dbReference type="SAM" id="Phobius"/>
    </source>
</evidence>
<dbReference type="Proteomes" id="UP000609346">
    <property type="component" value="Unassembled WGS sequence"/>
</dbReference>
<proteinExistence type="predicted"/>
<dbReference type="RefSeq" id="WP_191203949.1">
    <property type="nucleotide sequence ID" value="NZ_JACXZA010000003.1"/>
</dbReference>
<keyword evidence="1" id="KW-0812">Transmembrane</keyword>
<evidence type="ECO:0000313" key="3">
    <source>
        <dbReference type="Proteomes" id="UP000609346"/>
    </source>
</evidence>
<sequence>MTMLLTGWMLYTLWIVLGFMALDFLVGLYHALRTKDFTPSLILSYLQDTLYYVFPLLLLAGISALDSTGWIVLTGYYVGAFGIALKYLLSLKSKL</sequence>
<evidence type="ECO:0000313" key="2">
    <source>
        <dbReference type="EMBL" id="MBD3919648.1"/>
    </source>
</evidence>
<reference evidence="2 3" key="1">
    <citation type="submission" date="2020-09" db="EMBL/GenBank/DDBJ databases">
        <title>Paenibacillus sp. strain PR3 16S rRNA gene Genome sequencing and assembly.</title>
        <authorList>
            <person name="Kim J."/>
        </authorList>
    </citation>
    <scope>NUCLEOTIDE SEQUENCE [LARGE SCALE GENOMIC DNA]</scope>
    <source>
        <strain evidence="2 3">PR3</strain>
    </source>
</reference>
<accession>A0ABR8MUK8</accession>
<dbReference type="EMBL" id="JACXZA010000003">
    <property type="protein sequence ID" value="MBD3919648.1"/>
    <property type="molecule type" value="Genomic_DNA"/>
</dbReference>
<comment type="caution">
    <text evidence="2">The sequence shown here is derived from an EMBL/GenBank/DDBJ whole genome shotgun (WGS) entry which is preliminary data.</text>
</comment>
<protein>
    <submittedName>
        <fullName evidence="2">Uncharacterized protein</fullName>
    </submittedName>
</protein>
<feature type="transmembrane region" description="Helical" evidence="1">
    <location>
        <begin position="41"/>
        <end position="64"/>
    </location>
</feature>
<feature type="transmembrane region" description="Helical" evidence="1">
    <location>
        <begin position="70"/>
        <end position="89"/>
    </location>
</feature>
<keyword evidence="1" id="KW-1133">Transmembrane helix</keyword>
<gene>
    <name evidence="2" type="ORF">H8B09_12865</name>
</gene>
<name>A0ABR8MUK8_9BACL</name>
<keyword evidence="1" id="KW-0472">Membrane</keyword>
<feature type="transmembrane region" description="Helical" evidence="1">
    <location>
        <begin position="6"/>
        <end position="29"/>
    </location>
</feature>